<comment type="caution">
    <text evidence="2">The sequence shown here is derived from an EMBL/GenBank/DDBJ whole genome shotgun (WGS) entry which is preliminary data.</text>
</comment>
<gene>
    <name evidence="2" type="ORF">HPB48_013964</name>
</gene>
<dbReference type="OrthoDB" id="6628177at2759"/>
<sequence length="150" mass="17008">MPRSHSQNTLIRYRERFSTQDFLLQFRHIVDEPGTDQVRVMLTLDLSKSFDNVSPDVVLCNLAKTSCGKLMHNHVRDFLKRSTEIPACNAIERGPMLMNEGSPQGCIITSTHFNLALKKFPFELKRIGGKTQRVSAGYVTIGPQQDSWAK</sequence>
<dbReference type="Pfam" id="PF00078">
    <property type="entry name" value="RVT_1"/>
    <property type="match status" value="1"/>
</dbReference>
<evidence type="ECO:0000313" key="2">
    <source>
        <dbReference type="EMBL" id="KAH9370729.1"/>
    </source>
</evidence>
<name>A0A9J6G7P1_HAELO</name>
<feature type="domain" description="Reverse transcriptase" evidence="1">
    <location>
        <begin position="14"/>
        <end position="126"/>
    </location>
</feature>
<evidence type="ECO:0000313" key="3">
    <source>
        <dbReference type="Proteomes" id="UP000821853"/>
    </source>
</evidence>
<proteinExistence type="predicted"/>
<evidence type="ECO:0000259" key="1">
    <source>
        <dbReference type="Pfam" id="PF00078"/>
    </source>
</evidence>
<dbReference type="EMBL" id="JABSTR010000005">
    <property type="protein sequence ID" value="KAH9370729.1"/>
    <property type="molecule type" value="Genomic_DNA"/>
</dbReference>
<reference evidence="2 3" key="1">
    <citation type="journal article" date="2020" name="Cell">
        <title>Large-Scale Comparative Analyses of Tick Genomes Elucidate Their Genetic Diversity and Vector Capacities.</title>
        <authorList>
            <consortium name="Tick Genome and Microbiome Consortium (TIGMIC)"/>
            <person name="Jia N."/>
            <person name="Wang J."/>
            <person name="Shi W."/>
            <person name="Du L."/>
            <person name="Sun Y."/>
            <person name="Zhan W."/>
            <person name="Jiang J.F."/>
            <person name="Wang Q."/>
            <person name="Zhang B."/>
            <person name="Ji P."/>
            <person name="Bell-Sakyi L."/>
            <person name="Cui X.M."/>
            <person name="Yuan T.T."/>
            <person name="Jiang B.G."/>
            <person name="Yang W.F."/>
            <person name="Lam T.T."/>
            <person name="Chang Q.C."/>
            <person name="Ding S.J."/>
            <person name="Wang X.J."/>
            <person name="Zhu J.G."/>
            <person name="Ruan X.D."/>
            <person name="Zhao L."/>
            <person name="Wei J.T."/>
            <person name="Ye R.Z."/>
            <person name="Que T.C."/>
            <person name="Du C.H."/>
            <person name="Zhou Y.H."/>
            <person name="Cheng J.X."/>
            <person name="Dai P.F."/>
            <person name="Guo W.B."/>
            <person name="Han X.H."/>
            <person name="Huang E.J."/>
            <person name="Li L.F."/>
            <person name="Wei W."/>
            <person name="Gao Y.C."/>
            <person name="Liu J.Z."/>
            <person name="Shao H.Z."/>
            <person name="Wang X."/>
            <person name="Wang C.C."/>
            <person name="Yang T.C."/>
            <person name="Huo Q.B."/>
            <person name="Li W."/>
            <person name="Chen H.Y."/>
            <person name="Chen S.E."/>
            <person name="Zhou L.G."/>
            <person name="Ni X.B."/>
            <person name="Tian J.H."/>
            <person name="Sheng Y."/>
            <person name="Liu T."/>
            <person name="Pan Y.S."/>
            <person name="Xia L.Y."/>
            <person name="Li J."/>
            <person name="Zhao F."/>
            <person name="Cao W.C."/>
        </authorList>
    </citation>
    <scope>NUCLEOTIDE SEQUENCE [LARGE SCALE GENOMIC DNA]</scope>
    <source>
        <strain evidence="2">HaeL-2018</strain>
    </source>
</reference>
<dbReference type="AlphaFoldDB" id="A0A9J6G7P1"/>
<dbReference type="InterPro" id="IPR000477">
    <property type="entry name" value="RT_dom"/>
</dbReference>
<organism evidence="2 3">
    <name type="scientific">Haemaphysalis longicornis</name>
    <name type="common">Bush tick</name>
    <dbReference type="NCBI Taxonomy" id="44386"/>
    <lineage>
        <taxon>Eukaryota</taxon>
        <taxon>Metazoa</taxon>
        <taxon>Ecdysozoa</taxon>
        <taxon>Arthropoda</taxon>
        <taxon>Chelicerata</taxon>
        <taxon>Arachnida</taxon>
        <taxon>Acari</taxon>
        <taxon>Parasitiformes</taxon>
        <taxon>Ixodida</taxon>
        <taxon>Ixodoidea</taxon>
        <taxon>Ixodidae</taxon>
        <taxon>Haemaphysalinae</taxon>
        <taxon>Haemaphysalis</taxon>
    </lineage>
</organism>
<keyword evidence="3" id="KW-1185">Reference proteome</keyword>
<dbReference type="Proteomes" id="UP000821853">
    <property type="component" value="Chromosome 3"/>
</dbReference>
<accession>A0A9J6G7P1</accession>
<dbReference type="VEuPathDB" id="VectorBase:HLOH_053004"/>
<protein>
    <recommendedName>
        <fullName evidence="1">Reverse transcriptase domain-containing protein</fullName>
    </recommendedName>
</protein>